<dbReference type="PANTHER" id="PTHR43204">
    <property type="entry name" value="ABC TRANSPORTER I FAMILY MEMBER 6, CHLOROPLASTIC"/>
    <property type="match status" value="1"/>
</dbReference>
<comment type="similarity">
    <text evidence="1">Belongs to the ABC transporter superfamily. Ycf16 family.</text>
</comment>
<protein>
    <submittedName>
        <fullName evidence="5">Fe-S cluster assembly ATPase SufC</fullName>
    </submittedName>
</protein>
<organism evidence="5 6">
    <name type="scientific">Candidatus Roizmanbacteria bacterium CG10_big_fil_rev_8_21_14_0_10_39_6</name>
    <dbReference type="NCBI Taxonomy" id="1974853"/>
    <lineage>
        <taxon>Bacteria</taxon>
        <taxon>Candidatus Roizmaniibacteriota</taxon>
    </lineage>
</organism>
<dbReference type="Proteomes" id="UP000229554">
    <property type="component" value="Unassembled WGS sequence"/>
</dbReference>
<dbReference type="Pfam" id="PF00005">
    <property type="entry name" value="ABC_tran"/>
    <property type="match status" value="1"/>
</dbReference>
<evidence type="ECO:0000313" key="6">
    <source>
        <dbReference type="Proteomes" id="UP000229554"/>
    </source>
</evidence>
<keyword evidence="2" id="KW-0547">Nucleotide-binding</keyword>
<dbReference type="InterPro" id="IPR003593">
    <property type="entry name" value="AAA+_ATPase"/>
</dbReference>
<feature type="domain" description="ABC transporter" evidence="4">
    <location>
        <begin position="2"/>
        <end position="238"/>
    </location>
</feature>
<accession>A0A2M8KRF3</accession>
<dbReference type="GO" id="GO:0005524">
    <property type="term" value="F:ATP binding"/>
    <property type="evidence" value="ECO:0007669"/>
    <property type="project" value="UniProtKB-KW"/>
</dbReference>
<dbReference type="GO" id="GO:0016887">
    <property type="term" value="F:ATP hydrolysis activity"/>
    <property type="evidence" value="ECO:0007669"/>
    <property type="project" value="InterPro"/>
</dbReference>
<dbReference type="SMART" id="SM00382">
    <property type="entry name" value="AAA"/>
    <property type="match status" value="1"/>
</dbReference>
<dbReference type="Gene3D" id="3.40.50.300">
    <property type="entry name" value="P-loop containing nucleotide triphosphate hydrolases"/>
    <property type="match status" value="1"/>
</dbReference>
<dbReference type="PANTHER" id="PTHR43204:SF1">
    <property type="entry name" value="ABC TRANSPORTER I FAMILY MEMBER 6, CHLOROPLASTIC"/>
    <property type="match status" value="1"/>
</dbReference>
<proteinExistence type="inferred from homology"/>
<sequence length="249" mass="27171">MLELKSISAYYNNEKIVDNVSFSVERGEIVVLMGPNGSGKSTLAHAIMGNPQYQLGKTAAVVVDGQDITENTTEEKTKAGLFLAFQNPIAIPGVSVTKLLREVQGAQASGALLKDVRSYSQSFDFSDTLLSRGINDGFSGGEKKKIEMMQACFLAKKYALFDEIDTGLDADALRVIGTSINALKKKNIGCVVITHYQRLVDFLAVDKVLIMYKGRIVKQGTKDLASLIENKGYNAIANYKTKKNTRKST</sequence>
<name>A0A2M8KRF3_9BACT</name>
<keyword evidence="3" id="KW-0067">ATP-binding</keyword>
<evidence type="ECO:0000256" key="2">
    <source>
        <dbReference type="ARBA" id="ARBA00022741"/>
    </source>
</evidence>
<dbReference type="SUPFAM" id="SSF52540">
    <property type="entry name" value="P-loop containing nucleoside triphosphate hydrolases"/>
    <property type="match status" value="1"/>
</dbReference>
<evidence type="ECO:0000256" key="3">
    <source>
        <dbReference type="ARBA" id="ARBA00022840"/>
    </source>
</evidence>
<comment type="caution">
    <text evidence="5">The sequence shown here is derived from an EMBL/GenBank/DDBJ whole genome shotgun (WGS) entry which is preliminary data.</text>
</comment>
<evidence type="ECO:0000259" key="4">
    <source>
        <dbReference type="PROSITE" id="PS50893"/>
    </source>
</evidence>
<dbReference type="PROSITE" id="PS50893">
    <property type="entry name" value="ABC_TRANSPORTER_2"/>
    <property type="match status" value="1"/>
</dbReference>
<reference evidence="6" key="1">
    <citation type="submission" date="2017-09" db="EMBL/GenBank/DDBJ databases">
        <title>Depth-based differentiation of microbial function through sediment-hosted aquifers and enrichment of novel symbionts in the deep terrestrial subsurface.</title>
        <authorList>
            <person name="Probst A.J."/>
            <person name="Ladd B."/>
            <person name="Jarett J.K."/>
            <person name="Geller-Mcgrath D.E."/>
            <person name="Sieber C.M.K."/>
            <person name="Emerson J.B."/>
            <person name="Anantharaman K."/>
            <person name="Thomas B.C."/>
            <person name="Malmstrom R."/>
            <person name="Stieglmeier M."/>
            <person name="Klingl A."/>
            <person name="Woyke T."/>
            <person name="Ryan C.M."/>
            <person name="Banfield J.F."/>
        </authorList>
    </citation>
    <scope>NUCLEOTIDE SEQUENCE [LARGE SCALE GENOMIC DNA]</scope>
</reference>
<evidence type="ECO:0000256" key="1">
    <source>
        <dbReference type="ARBA" id="ARBA00006216"/>
    </source>
</evidence>
<evidence type="ECO:0000313" key="5">
    <source>
        <dbReference type="EMBL" id="PJE62501.1"/>
    </source>
</evidence>
<dbReference type="EMBL" id="PFED01000190">
    <property type="protein sequence ID" value="PJE62501.1"/>
    <property type="molecule type" value="Genomic_DNA"/>
</dbReference>
<dbReference type="InterPro" id="IPR010230">
    <property type="entry name" value="FeS-cluster_ATPase_SufC"/>
</dbReference>
<dbReference type="AlphaFoldDB" id="A0A2M8KRF3"/>
<dbReference type="InterPro" id="IPR027417">
    <property type="entry name" value="P-loop_NTPase"/>
</dbReference>
<dbReference type="NCBIfam" id="TIGR01978">
    <property type="entry name" value="sufC"/>
    <property type="match status" value="1"/>
</dbReference>
<dbReference type="InterPro" id="IPR003439">
    <property type="entry name" value="ABC_transporter-like_ATP-bd"/>
</dbReference>
<gene>
    <name evidence="5" type="primary">sufC</name>
    <name evidence="5" type="ORF">COU88_04650</name>
</gene>